<dbReference type="PANTHER" id="PTHR11662">
    <property type="entry name" value="SOLUTE CARRIER FAMILY 17"/>
    <property type="match status" value="1"/>
</dbReference>
<evidence type="ECO:0000256" key="1">
    <source>
        <dbReference type="ARBA" id="ARBA00004141"/>
    </source>
</evidence>
<feature type="transmembrane region" description="Helical" evidence="6">
    <location>
        <begin position="174"/>
        <end position="196"/>
    </location>
</feature>
<feature type="transmembrane region" description="Helical" evidence="6">
    <location>
        <begin position="87"/>
        <end position="113"/>
    </location>
</feature>
<dbReference type="PIRSF" id="PIRSF002808">
    <property type="entry name" value="Hexose_phosphate_transp"/>
    <property type="match status" value="1"/>
</dbReference>
<feature type="transmembrane region" description="Helical" evidence="6">
    <location>
        <begin position="282"/>
        <end position="303"/>
    </location>
</feature>
<reference evidence="8" key="2">
    <citation type="submission" date="2020-09" db="EMBL/GenBank/DDBJ databases">
        <authorList>
            <person name="Sun Q."/>
            <person name="Kim S."/>
        </authorList>
    </citation>
    <scope>NUCLEOTIDE SEQUENCE</scope>
    <source>
        <strain evidence="8">KCTC 32337</strain>
    </source>
</reference>
<dbReference type="InterPro" id="IPR020846">
    <property type="entry name" value="MFS_dom"/>
</dbReference>
<reference evidence="8" key="1">
    <citation type="journal article" date="2014" name="Int. J. Syst. Evol. Microbiol.">
        <title>Complete genome sequence of Corynebacterium casei LMG S-19264T (=DSM 44701T), isolated from a smear-ripened cheese.</title>
        <authorList>
            <consortium name="US DOE Joint Genome Institute (JGI-PGF)"/>
            <person name="Walter F."/>
            <person name="Albersmeier A."/>
            <person name="Kalinowski J."/>
            <person name="Ruckert C."/>
        </authorList>
    </citation>
    <scope>NUCLEOTIDE SEQUENCE</scope>
    <source>
        <strain evidence="8">KCTC 32337</strain>
    </source>
</reference>
<feature type="transmembrane region" description="Helical" evidence="6">
    <location>
        <begin position="339"/>
        <end position="359"/>
    </location>
</feature>
<dbReference type="EMBL" id="BMZC01000024">
    <property type="protein sequence ID" value="GGZ83475.1"/>
    <property type="molecule type" value="Genomic_DNA"/>
</dbReference>
<evidence type="ECO:0000256" key="2">
    <source>
        <dbReference type="ARBA" id="ARBA00022692"/>
    </source>
</evidence>
<dbReference type="InterPro" id="IPR050382">
    <property type="entry name" value="MFS_Na/Anion_cotransporter"/>
</dbReference>
<evidence type="ECO:0000256" key="6">
    <source>
        <dbReference type="SAM" id="Phobius"/>
    </source>
</evidence>
<proteinExistence type="inferred from homology"/>
<feature type="transmembrane region" description="Helical" evidence="6">
    <location>
        <begin position="20"/>
        <end position="35"/>
    </location>
</feature>
<evidence type="ECO:0000256" key="5">
    <source>
        <dbReference type="ARBA" id="ARBA00038514"/>
    </source>
</evidence>
<dbReference type="Proteomes" id="UP000622604">
    <property type="component" value="Unassembled WGS sequence"/>
</dbReference>
<feature type="transmembrane region" description="Helical" evidence="6">
    <location>
        <begin position="242"/>
        <end position="262"/>
    </location>
</feature>
<dbReference type="SUPFAM" id="SSF103473">
    <property type="entry name" value="MFS general substrate transporter"/>
    <property type="match status" value="1"/>
</dbReference>
<evidence type="ECO:0000313" key="9">
    <source>
        <dbReference type="Proteomes" id="UP000622604"/>
    </source>
</evidence>
<dbReference type="RefSeq" id="WP_007991803.1">
    <property type="nucleotide sequence ID" value="NZ_BMZC01000024.1"/>
</dbReference>
<dbReference type="Gene3D" id="1.20.1250.20">
    <property type="entry name" value="MFS general substrate transporter like domains"/>
    <property type="match status" value="2"/>
</dbReference>
<dbReference type="PANTHER" id="PTHR11662:SF333">
    <property type="entry name" value="D-GALACTONATE TRANSPORTER"/>
    <property type="match status" value="1"/>
</dbReference>
<dbReference type="InterPro" id="IPR036259">
    <property type="entry name" value="MFS_trans_sf"/>
</dbReference>
<dbReference type="CDD" id="cd17319">
    <property type="entry name" value="MFS_ExuT_GudP_like"/>
    <property type="match status" value="1"/>
</dbReference>
<feature type="transmembrane region" description="Helical" evidence="6">
    <location>
        <begin position="147"/>
        <end position="168"/>
    </location>
</feature>
<name>A0A8H9IF42_9ALTE</name>
<dbReference type="InterPro" id="IPR011701">
    <property type="entry name" value="MFS"/>
</dbReference>
<dbReference type="GO" id="GO:0022857">
    <property type="term" value="F:transmembrane transporter activity"/>
    <property type="evidence" value="ECO:0007669"/>
    <property type="project" value="InterPro"/>
</dbReference>
<sequence length="457" mass="49681">MATTQQINSSSTAVKSKSKFGVLALIFLSVVINYMDRTNISVAAQAISDDLELSKVQMGIIFSAFAWTYSIMQIPGGMLVDSIRIRLLYPFILVAWSAATIVQGLLSSFAAIVSCRMAIGFFEAPSYPANNKIVTQWFAEQERAGAIAVYTSGQFIGLAFLMPVLAIIQQWFGWRGLFFISGGIGIIWAGVWYLLYRDPVPESEASSTDSEASTNDHNKEYQVQAAANWNNLKIAFSSRKLWGIYIGQFCLGGTLIFFLTWFPTYLAEYRGLSELNTGFVASIPFLAAFCGVLLSGFVSDWLVRKGVSNEVARKAPIIIGLLLSSSVIFANYVESTQWVTFFLSVTFFGNGLASINWVFVSLIAPKHMVGLVGGCFNFIGGLSAVTVPIAIGYLAKDGDFKPALMLVACLAVIGLCSYLFLVGKVEQIQLPALDDDGTPIPDTQVIQPLPSSSGDTK</sequence>
<dbReference type="GO" id="GO:0016020">
    <property type="term" value="C:membrane"/>
    <property type="evidence" value="ECO:0007669"/>
    <property type="project" value="UniProtKB-SubCell"/>
</dbReference>
<feature type="transmembrane region" description="Helical" evidence="6">
    <location>
        <begin position="371"/>
        <end position="391"/>
    </location>
</feature>
<comment type="subcellular location">
    <subcellularLocation>
        <location evidence="1">Membrane</location>
        <topology evidence="1">Multi-pass membrane protein</topology>
    </subcellularLocation>
</comment>
<feature type="transmembrane region" description="Helical" evidence="6">
    <location>
        <begin position="315"/>
        <end position="333"/>
    </location>
</feature>
<keyword evidence="2 6" id="KW-0812">Transmembrane</keyword>
<evidence type="ECO:0000313" key="8">
    <source>
        <dbReference type="EMBL" id="GGZ83475.1"/>
    </source>
</evidence>
<dbReference type="InterPro" id="IPR000849">
    <property type="entry name" value="Sugar_P_transporter"/>
</dbReference>
<feature type="domain" description="Major facilitator superfamily (MFS) profile" evidence="7">
    <location>
        <begin position="22"/>
        <end position="426"/>
    </location>
</feature>
<evidence type="ECO:0000256" key="3">
    <source>
        <dbReference type="ARBA" id="ARBA00022989"/>
    </source>
</evidence>
<accession>A0A8H9IF42</accession>
<comment type="similarity">
    <text evidence="5">Belongs to the major facilitator superfamily. Phthalate permease family.</text>
</comment>
<comment type="caution">
    <text evidence="8">The sequence shown here is derived from an EMBL/GenBank/DDBJ whole genome shotgun (WGS) entry which is preliminary data.</text>
</comment>
<feature type="transmembrane region" description="Helical" evidence="6">
    <location>
        <begin position="403"/>
        <end position="421"/>
    </location>
</feature>
<keyword evidence="4 6" id="KW-0472">Membrane</keyword>
<keyword evidence="3 6" id="KW-1133">Transmembrane helix</keyword>
<dbReference type="AlphaFoldDB" id="A0A8H9IF42"/>
<dbReference type="PROSITE" id="PS50850">
    <property type="entry name" value="MFS"/>
    <property type="match status" value="1"/>
</dbReference>
<organism evidence="8 9">
    <name type="scientific">Paraglaciecola chathamensis</name>
    <dbReference type="NCBI Taxonomy" id="368405"/>
    <lineage>
        <taxon>Bacteria</taxon>
        <taxon>Pseudomonadati</taxon>
        <taxon>Pseudomonadota</taxon>
        <taxon>Gammaproteobacteria</taxon>
        <taxon>Alteromonadales</taxon>
        <taxon>Alteromonadaceae</taxon>
        <taxon>Paraglaciecola</taxon>
    </lineage>
</organism>
<evidence type="ECO:0000256" key="4">
    <source>
        <dbReference type="ARBA" id="ARBA00023136"/>
    </source>
</evidence>
<protein>
    <submittedName>
        <fullName evidence="8">MFS transporter</fullName>
    </submittedName>
</protein>
<feature type="transmembrane region" description="Helical" evidence="6">
    <location>
        <begin position="56"/>
        <end position="75"/>
    </location>
</feature>
<gene>
    <name evidence="8" type="ORF">GCM10011274_46320</name>
</gene>
<dbReference type="Pfam" id="PF07690">
    <property type="entry name" value="MFS_1"/>
    <property type="match status" value="1"/>
</dbReference>
<evidence type="ECO:0000259" key="7">
    <source>
        <dbReference type="PROSITE" id="PS50850"/>
    </source>
</evidence>